<proteinExistence type="predicted"/>
<sequence>MAASRKMLRLLLPALRCAYVCPNKGDMAEQESYSASAYSPSARIPGDNSPPDTCRATGLLVFNPSPAALISKFNPTTLIYTSGNSIKWLNW</sequence>
<protein>
    <recommendedName>
        <fullName evidence="4">Secreted protein</fullName>
    </recommendedName>
</protein>
<keyword evidence="3" id="KW-1185">Reference proteome</keyword>
<reference evidence="2 3" key="1">
    <citation type="submission" date="2014-04" db="EMBL/GenBank/DDBJ databases">
        <authorList>
            <consortium name="DOE Joint Genome Institute"/>
            <person name="Kuo A."/>
            <person name="Girlanda M."/>
            <person name="Perotto S."/>
            <person name="Kohler A."/>
            <person name="Nagy L.G."/>
            <person name="Floudas D."/>
            <person name="Copeland A."/>
            <person name="Barry K.W."/>
            <person name="Cichocki N."/>
            <person name="Veneault-Fourrey C."/>
            <person name="LaButti K."/>
            <person name="Lindquist E.A."/>
            <person name="Lipzen A."/>
            <person name="Lundell T."/>
            <person name="Morin E."/>
            <person name="Murat C."/>
            <person name="Sun H."/>
            <person name="Tunlid A."/>
            <person name="Henrissat B."/>
            <person name="Grigoriev I.V."/>
            <person name="Hibbett D.S."/>
            <person name="Martin F."/>
            <person name="Nordberg H.P."/>
            <person name="Cantor M.N."/>
            <person name="Hua S.X."/>
        </authorList>
    </citation>
    <scope>NUCLEOTIDE SEQUENCE [LARGE SCALE GENOMIC DNA]</scope>
    <source>
        <strain evidence="2 3">MUT 4182</strain>
    </source>
</reference>
<reference evidence="3" key="2">
    <citation type="submission" date="2015-01" db="EMBL/GenBank/DDBJ databases">
        <title>Evolutionary Origins and Diversification of the Mycorrhizal Mutualists.</title>
        <authorList>
            <consortium name="DOE Joint Genome Institute"/>
            <consortium name="Mycorrhizal Genomics Consortium"/>
            <person name="Kohler A."/>
            <person name="Kuo A."/>
            <person name="Nagy L.G."/>
            <person name="Floudas D."/>
            <person name="Copeland A."/>
            <person name="Barry K.W."/>
            <person name="Cichocki N."/>
            <person name="Veneault-Fourrey C."/>
            <person name="LaButti K."/>
            <person name="Lindquist E.A."/>
            <person name="Lipzen A."/>
            <person name="Lundell T."/>
            <person name="Morin E."/>
            <person name="Murat C."/>
            <person name="Riley R."/>
            <person name="Ohm R."/>
            <person name="Sun H."/>
            <person name="Tunlid A."/>
            <person name="Henrissat B."/>
            <person name="Grigoriev I.V."/>
            <person name="Hibbett D.S."/>
            <person name="Martin F."/>
        </authorList>
    </citation>
    <scope>NUCLEOTIDE SEQUENCE [LARGE SCALE GENOMIC DNA]</scope>
    <source>
        <strain evidence="3">MUT 4182</strain>
    </source>
</reference>
<keyword evidence="1" id="KW-0732">Signal</keyword>
<dbReference type="Proteomes" id="UP000054248">
    <property type="component" value="Unassembled WGS sequence"/>
</dbReference>
<feature type="chain" id="PRO_5002168299" description="Secreted protein" evidence="1">
    <location>
        <begin position="23"/>
        <end position="91"/>
    </location>
</feature>
<feature type="signal peptide" evidence="1">
    <location>
        <begin position="1"/>
        <end position="22"/>
    </location>
</feature>
<dbReference type="AlphaFoldDB" id="A0A0C3Q0D1"/>
<accession>A0A0C3Q0D1</accession>
<organism evidence="2 3">
    <name type="scientific">Tulasnella calospora MUT 4182</name>
    <dbReference type="NCBI Taxonomy" id="1051891"/>
    <lineage>
        <taxon>Eukaryota</taxon>
        <taxon>Fungi</taxon>
        <taxon>Dikarya</taxon>
        <taxon>Basidiomycota</taxon>
        <taxon>Agaricomycotina</taxon>
        <taxon>Agaricomycetes</taxon>
        <taxon>Cantharellales</taxon>
        <taxon>Tulasnellaceae</taxon>
        <taxon>Tulasnella</taxon>
    </lineage>
</organism>
<evidence type="ECO:0008006" key="4">
    <source>
        <dbReference type="Google" id="ProtNLM"/>
    </source>
</evidence>
<dbReference type="EMBL" id="KN823813">
    <property type="protein sequence ID" value="KIO15796.1"/>
    <property type="molecule type" value="Genomic_DNA"/>
</dbReference>
<gene>
    <name evidence="2" type="ORF">M407DRAFT_34605</name>
</gene>
<evidence type="ECO:0000256" key="1">
    <source>
        <dbReference type="SAM" id="SignalP"/>
    </source>
</evidence>
<name>A0A0C3Q0D1_9AGAM</name>
<evidence type="ECO:0000313" key="2">
    <source>
        <dbReference type="EMBL" id="KIO15796.1"/>
    </source>
</evidence>
<evidence type="ECO:0000313" key="3">
    <source>
        <dbReference type="Proteomes" id="UP000054248"/>
    </source>
</evidence>
<dbReference type="HOGENOM" id="CLU_2428700_0_0_1"/>